<name>A0A2S2N6L6_SCHGA</name>
<organism evidence="1">
    <name type="scientific">Schizaphis graminum</name>
    <name type="common">Green bug aphid</name>
    <dbReference type="NCBI Taxonomy" id="13262"/>
    <lineage>
        <taxon>Eukaryota</taxon>
        <taxon>Metazoa</taxon>
        <taxon>Ecdysozoa</taxon>
        <taxon>Arthropoda</taxon>
        <taxon>Hexapoda</taxon>
        <taxon>Insecta</taxon>
        <taxon>Pterygota</taxon>
        <taxon>Neoptera</taxon>
        <taxon>Paraneoptera</taxon>
        <taxon>Hemiptera</taxon>
        <taxon>Sternorrhyncha</taxon>
        <taxon>Aphidomorpha</taxon>
        <taxon>Aphidoidea</taxon>
        <taxon>Aphididae</taxon>
        <taxon>Aphidini</taxon>
        <taxon>Schizaphis</taxon>
    </lineage>
</organism>
<sequence length="151" mass="17597">MVIYIYKPRAGARPEKTVTDRRRGKRTWTCDGRFPRFPEQRRNTKTIMQDNFEYTLILYSTVATKIYSSKIAVCECTQQWRRPTVVPRYLSPRIGSPTYGRASGRYYYWHYNTAATGGPAAVVRCDVVVRQTRNAVLIATESEKCIIFFYT</sequence>
<gene>
    <name evidence="1" type="ORF">g.146775</name>
</gene>
<proteinExistence type="predicted"/>
<evidence type="ECO:0000313" key="1">
    <source>
        <dbReference type="EMBL" id="MBY12853.1"/>
    </source>
</evidence>
<accession>A0A2S2N6L6</accession>
<reference evidence="1" key="1">
    <citation type="submission" date="2018-04" db="EMBL/GenBank/DDBJ databases">
        <title>Transcriptome of Schizaphis graminum biotype I.</title>
        <authorList>
            <person name="Scully E.D."/>
            <person name="Geib S.M."/>
            <person name="Palmer N.A."/>
            <person name="Koch K."/>
            <person name="Bradshaw J."/>
            <person name="Heng-Moss T."/>
            <person name="Sarath G."/>
        </authorList>
    </citation>
    <scope>NUCLEOTIDE SEQUENCE</scope>
</reference>
<dbReference type="EMBL" id="GGMR01000234">
    <property type="protein sequence ID" value="MBY12853.1"/>
    <property type="molecule type" value="Transcribed_RNA"/>
</dbReference>
<dbReference type="AlphaFoldDB" id="A0A2S2N6L6"/>
<protein>
    <submittedName>
        <fullName evidence="1">Uncharacterized protein</fullName>
    </submittedName>
</protein>